<dbReference type="EMBL" id="JACOFT010000007">
    <property type="protein sequence ID" value="MBC3813056.1"/>
    <property type="molecule type" value="Genomic_DNA"/>
</dbReference>
<sequence>MMPMHLDTAYINAIGDRQSNQDVLDSAFEDDLACFVLADGTGGHLGGETAANLVTASIIAKFRKDASFSAHALRSYIESAIQQVGQEKASSVRQENMSSTMATLLIDIANRCALWAHLGDTRIYLLRQGKILSVSKDHSLAQRMVDAGYADYAALRQHPHRNILFAAVGAEGDIVPEVTLDAVALQEGDAFLICTDGFWEWVHEDQMEQSWLASQSSEAWLKQMNAMAEKNIANTDVSRDNFSAFAICVRDASAL</sequence>
<dbReference type="InterPro" id="IPR036457">
    <property type="entry name" value="PPM-type-like_dom_sf"/>
</dbReference>
<proteinExistence type="predicted"/>
<evidence type="ECO:0000259" key="1">
    <source>
        <dbReference type="PROSITE" id="PS51746"/>
    </source>
</evidence>
<keyword evidence="3" id="KW-1185">Reference proteome</keyword>
<dbReference type="SMART" id="SM00332">
    <property type="entry name" value="PP2Cc"/>
    <property type="match status" value="1"/>
</dbReference>
<name>A0ABR6XJM4_9BURK</name>
<feature type="domain" description="PPM-type phosphatase" evidence="1">
    <location>
        <begin position="7"/>
        <end position="249"/>
    </location>
</feature>
<protein>
    <submittedName>
        <fullName evidence="2">Serine/threonine-protein phosphatase</fullName>
    </submittedName>
</protein>
<evidence type="ECO:0000313" key="3">
    <source>
        <dbReference type="Proteomes" id="UP000637632"/>
    </source>
</evidence>
<dbReference type="Proteomes" id="UP000637632">
    <property type="component" value="Unassembled WGS sequence"/>
</dbReference>
<gene>
    <name evidence="2" type="ORF">H8K26_16560</name>
</gene>
<dbReference type="CDD" id="cd00143">
    <property type="entry name" value="PP2Cc"/>
    <property type="match status" value="1"/>
</dbReference>
<dbReference type="SUPFAM" id="SSF81606">
    <property type="entry name" value="PP2C-like"/>
    <property type="match status" value="1"/>
</dbReference>
<accession>A0ABR6XJM4</accession>
<comment type="caution">
    <text evidence="2">The sequence shown here is derived from an EMBL/GenBank/DDBJ whole genome shotgun (WGS) entry which is preliminary data.</text>
</comment>
<dbReference type="InterPro" id="IPR001932">
    <property type="entry name" value="PPM-type_phosphatase-like_dom"/>
</dbReference>
<dbReference type="SMART" id="SM00331">
    <property type="entry name" value="PP2C_SIG"/>
    <property type="match status" value="1"/>
</dbReference>
<organism evidence="2 3">
    <name type="scientific">Undibacterium aquatile</name>
    <dbReference type="NCBI Taxonomy" id="1537398"/>
    <lineage>
        <taxon>Bacteria</taxon>
        <taxon>Pseudomonadati</taxon>
        <taxon>Pseudomonadota</taxon>
        <taxon>Betaproteobacteria</taxon>
        <taxon>Burkholderiales</taxon>
        <taxon>Oxalobacteraceae</taxon>
        <taxon>Undibacterium</taxon>
    </lineage>
</organism>
<reference evidence="2 3" key="1">
    <citation type="submission" date="2020-08" db="EMBL/GenBank/DDBJ databases">
        <title>Novel species isolated from subtropical streams in China.</title>
        <authorList>
            <person name="Lu H."/>
        </authorList>
    </citation>
    <scope>NUCLEOTIDE SEQUENCE [LARGE SCALE GENOMIC DNA]</scope>
    <source>
        <strain evidence="2 3">CCTCC AB 2015119</strain>
    </source>
</reference>
<dbReference type="Pfam" id="PF13672">
    <property type="entry name" value="PP2C_2"/>
    <property type="match status" value="1"/>
</dbReference>
<dbReference type="RefSeq" id="WP_190480996.1">
    <property type="nucleotide sequence ID" value="NZ_JACOFT010000007.1"/>
</dbReference>
<evidence type="ECO:0000313" key="2">
    <source>
        <dbReference type="EMBL" id="MBC3813056.1"/>
    </source>
</evidence>
<dbReference type="Gene3D" id="3.60.40.10">
    <property type="entry name" value="PPM-type phosphatase domain"/>
    <property type="match status" value="1"/>
</dbReference>
<dbReference type="PROSITE" id="PS51746">
    <property type="entry name" value="PPM_2"/>
    <property type="match status" value="1"/>
</dbReference>